<dbReference type="CDD" id="cd07036">
    <property type="entry name" value="TPP_PYR_E1-PDHc-beta_like"/>
    <property type="match status" value="1"/>
</dbReference>
<dbReference type="NCBIfam" id="NF006667">
    <property type="entry name" value="PRK09212.1"/>
    <property type="match status" value="1"/>
</dbReference>
<evidence type="ECO:0000313" key="6">
    <source>
        <dbReference type="Proteomes" id="UP000228775"/>
    </source>
</evidence>
<dbReference type="Pfam" id="PF02780">
    <property type="entry name" value="Transketolase_C"/>
    <property type="match status" value="1"/>
</dbReference>
<dbReference type="PANTHER" id="PTHR43257">
    <property type="entry name" value="PYRUVATE DEHYDROGENASE E1 COMPONENT BETA SUBUNIT"/>
    <property type="match status" value="1"/>
</dbReference>
<feature type="domain" description="Transketolase-like pyrimidine-binding" evidence="4">
    <location>
        <begin position="4"/>
        <end position="179"/>
    </location>
</feature>
<dbReference type="InterPro" id="IPR005475">
    <property type="entry name" value="Transketolase-like_Pyr-bd"/>
</dbReference>
<dbReference type="SUPFAM" id="SSF52518">
    <property type="entry name" value="Thiamin diphosphate-binding fold (THDP-binding)"/>
    <property type="match status" value="1"/>
</dbReference>
<evidence type="ECO:0000313" key="5">
    <source>
        <dbReference type="EMBL" id="PIU74851.1"/>
    </source>
</evidence>
<gene>
    <name evidence="5" type="ORF">COS76_03915</name>
</gene>
<dbReference type="Gene3D" id="3.40.50.970">
    <property type="match status" value="1"/>
</dbReference>
<keyword evidence="3" id="KW-0786">Thiamine pyrophosphate</keyword>
<name>A0A2M7AW49_9BACT</name>
<dbReference type="InterPro" id="IPR029061">
    <property type="entry name" value="THDP-binding"/>
</dbReference>
<keyword evidence="2" id="KW-0560">Oxidoreductase</keyword>
<dbReference type="InterPro" id="IPR033248">
    <property type="entry name" value="Transketolase_C"/>
</dbReference>
<evidence type="ECO:0000256" key="2">
    <source>
        <dbReference type="ARBA" id="ARBA00023002"/>
    </source>
</evidence>
<comment type="caution">
    <text evidence="5">The sequence shown here is derived from an EMBL/GenBank/DDBJ whole genome shotgun (WGS) entry which is preliminary data.</text>
</comment>
<dbReference type="GO" id="GO:0016491">
    <property type="term" value="F:oxidoreductase activity"/>
    <property type="evidence" value="ECO:0007669"/>
    <property type="project" value="UniProtKB-KW"/>
</dbReference>
<evidence type="ECO:0000256" key="1">
    <source>
        <dbReference type="ARBA" id="ARBA00001964"/>
    </source>
</evidence>
<evidence type="ECO:0000259" key="4">
    <source>
        <dbReference type="SMART" id="SM00861"/>
    </source>
</evidence>
<proteinExistence type="predicted"/>
<sequence length="325" mass="35708">MRQITYGQAINEALEQMMENDSRVFLIGLGVNSPWYVGATTQGLVEKFGKKRVIDTPVSENGFTGAGVGAALAGMRPVVIHPRMDFMYLALDQIANQAANWHYMFGGKICVPMVIRGIINRGGEQAAQHSQALQAIFTHIPGLKVVMPATPYDAKGLLISAIEDDNPVVYIDDRWLYDLKEDVPEKIYRTPIGKAAIRKTGKDITVVATSYMVQEALKAANDLAKENISVEVLDLRSLKPIDTETIFLSVKKTGRLVVADAAWKSYGATAEISALVSENIFSYLKAPIARVALSDTPAPAAYNLEKVYYPNYQNIITAIKNIIQQ</sequence>
<comment type="cofactor">
    <cofactor evidence="1">
        <name>thiamine diphosphate</name>
        <dbReference type="ChEBI" id="CHEBI:58937"/>
    </cofactor>
</comment>
<dbReference type="SUPFAM" id="SSF52922">
    <property type="entry name" value="TK C-terminal domain-like"/>
    <property type="match status" value="1"/>
</dbReference>
<dbReference type="Proteomes" id="UP000228775">
    <property type="component" value="Unassembled WGS sequence"/>
</dbReference>
<dbReference type="SMART" id="SM00861">
    <property type="entry name" value="Transket_pyr"/>
    <property type="match status" value="1"/>
</dbReference>
<evidence type="ECO:0000256" key="3">
    <source>
        <dbReference type="ARBA" id="ARBA00023052"/>
    </source>
</evidence>
<dbReference type="FunFam" id="3.40.50.970:FF:000001">
    <property type="entry name" value="Pyruvate dehydrogenase E1 beta subunit"/>
    <property type="match status" value="1"/>
</dbReference>
<accession>A0A2M7AW49</accession>
<dbReference type="AlphaFoldDB" id="A0A2M7AW49"/>
<reference evidence="6" key="1">
    <citation type="submission" date="2017-09" db="EMBL/GenBank/DDBJ databases">
        <title>Depth-based differentiation of microbial function through sediment-hosted aquifers and enrichment of novel symbionts in the deep terrestrial subsurface.</title>
        <authorList>
            <person name="Probst A.J."/>
            <person name="Ladd B."/>
            <person name="Jarett J.K."/>
            <person name="Geller-Mcgrath D.E."/>
            <person name="Sieber C.M.K."/>
            <person name="Emerson J.B."/>
            <person name="Anantharaman K."/>
            <person name="Thomas B.C."/>
            <person name="Malmstrom R."/>
            <person name="Stieglmeier M."/>
            <person name="Klingl A."/>
            <person name="Woyke T."/>
            <person name="Ryan C.M."/>
            <person name="Banfield J.F."/>
        </authorList>
    </citation>
    <scope>NUCLEOTIDE SEQUENCE [LARGE SCALE GENOMIC DNA]</scope>
</reference>
<dbReference type="Pfam" id="PF02779">
    <property type="entry name" value="Transket_pyr"/>
    <property type="match status" value="1"/>
</dbReference>
<dbReference type="PANTHER" id="PTHR43257:SF2">
    <property type="entry name" value="PYRUVATE DEHYDROGENASE E1 COMPONENT SUBUNIT BETA"/>
    <property type="match status" value="1"/>
</dbReference>
<organism evidence="5 6">
    <name type="scientific">Candidatus Portnoybacteria bacterium CG06_land_8_20_14_3_00_39_12</name>
    <dbReference type="NCBI Taxonomy" id="1974809"/>
    <lineage>
        <taxon>Bacteria</taxon>
        <taxon>Candidatus Portnoyibacteriota</taxon>
    </lineage>
</organism>
<dbReference type="InterPro" id="IPR009014">
    <property type="entry name" value="Transketo_C/PFOR_II"/>
</dbReference>
<dbReference type="Gene3D" id="3.40.50.920">
    <property type="match status" value="1"/>
</dbReference>
<dbReference type="EMBL" id="PEVY01000082">
    <property type="protein sequence ID" value="PIU74851.1"/>
    <property type="molecule type" value="Genomic_DNA"/>
</dbReference>
<protein>
    <submittedName>
        <fullName evidence="5">Alpha-ketoacid dehydrogenase subunit beta</fullName>
    </submittedName>
</protein>
<dbReference type="FunFam" id="3.40.50.920:FF:000001">
    <property type="entry name" value="Pyruvate dehydrogenase E1 beta subunit"/>
    <property type="match status" value="1"/>
</dbReference>